<organism evidence="2 3">
    <name type="scientific">Lithospermum erythrorhizon</name>
    <name type="common">Purple gromwell</name>
    <name type="synonym">Lithospermum officinale var. erythrorhizon</name>
    <dbReference type="NCBI Taxonomy" id="34254"/>
    <lineage>
        <taxon>Eukaryota</taxon>
        <taxon>Viridiplantae</taxon>
        <taxon>Streptophyta</taxon>
        <taxon>Embryophyta</taxon>
        <taxon>Tracheophyta</taxon>
        <taxon>Spermatophyta</taxon>
        <taxon>Magnoliopsida</taxon>
        <taxon>eudicotyledons</taxon>
        <taxon>Gunneridae</taxon>
        <taxon>Pentapetalae</taxon>
        <taxon>asterids</taxon>
        <taxon>lamiids</taxon>
        <taxon>Boraginales</taxon>
        <taxon>Boraginaceae</taxon>
        <taxon>Boraginoideae</taxon>
        <taxon>Lithospermeae</taxon>
        <taxon>Lithospermum</taxon>
    </lineage>
</organism>
<feature type="region of interest" description="Disordered" evidence="1">
    <location>
        <begin position="273"/>
        <end position="342"/>
    </location>
</feature>
<protein>
    <recommendedName>
        <fullName evidence="4">DUF4283 domain-containing protein</fullName>
    </recommendedName>
</protein>
<name>A0AAV3QMQ1_LITER</name>
<reference evidence="2 3" key="1">
    <citation type="submission" date="2024-01" db="EMBL/GenBank/DDBJ databases">
        <title>The complete chloroplast genome sequence of Lithospermum erythrorhizon: insights into the phylogenetic relationship among Boraginaceae species and the maternal lineages of purple gromwells.</title>
        <authorList>
            <person name="Okada T."/>
            <person name="Watanabe K."/>
        </authorList>
    </citation>
    <scope>NUCLEOTIDE SEQUENCE [LARGE SCALE GENOMIC DNA]</scope>
</reference>
<dbReference type="PANTHER" id="PTHR31286">
    <property type="entry name" value="GLYCINE-RICH CELL WALL STRUCTURAL PROTEIN 1.8-LIKE"/>
    <property type="match status" value="1"/>
</dbReference>
<dbReference type="EMBL" id="BAABME010005347">
    <property type="protein sequence ID" value="GAA0165340.1"/>
    <property type="molecule type" value="Genomic_DNA"/>
</dbReference>
<evidence type="ECO:0008006" key="4">
    <source>
        <dbReference type="Google" id="ProtNLM"/>
    </source>
</evidence>
<sequence>MCGFCDSGRIVEKAGGRRKGGKVGFDICGSETDDDTPPLPTQAHAKAGPLPKPTFAGFFNENHLEGNGFKLQFHDFKDDVVVLDESDETWGFSLIGCFMGLFPGRPTLDSIVRGLDGFLVFRFLNEDDLLHVFHAGPYMAFGKKLMLKIVDEGVMLTDDLFMQVPTWVLLHEVPLSVWSESGLSKLSFKVGTLLYTDKVTKDRSKMNYARCLVEVNVSRPPVLEFGVKMSGGRRYVQKFSYEHYPEYCCECKKFGHNLFKCPKVANGGADPAATALASHAPPPQARVSGPSPKTNNNVPSLMNHDEPPFPNSHPSKPSTSKSHSSKRLLSKSSSSKISTSSSLVAPNPFGVLNVEGSSIGPTDVNCDSNMADVGCLNATLVVVDPKAADGCDWQHVSRMDKNKGHGGAVSSSVSQ</sequence>
<feature type="compositionally biased region" description="Low complexity" evidence="1">
    <location>
        <begin position="312"/>
        <end position="322"/>
    </location>
</feature>
<evidence type="ECO:0000313" key="3">
    <source>
        <dbReference type="Proteomes" id="UP001454036"/>
    </source>
</evidence>
<dbReference type="InterPro" id="IPR040256">
    <property type="entry name" value="At4g02000-like"/>
</dbReference>
<feature type="compositionally biased region" description="Polar residues" evidence="1">
    <location>
        <begin position="291"/>
        <end position="300"/>
    </location>
</feature>
<keyword evidence="3" id="KW-1185">Reference proteome</keyword>
<dbReference type="Proteomes" id="UP001454036">
    <property type="component" value="Unassembled WGS sequence"/>
</dbReference>
<feature type="compositionally biased region" description="Low complexity" evidence="1">
    <location>
        <begin position="330"/>
        <end position="342"/>
    </location>
</feature>
<evidence type="ECO:0000256" key="1">
    <source>
        <dbReference type="SAM" id="MobiDB-lite"/>
    </source>
</evidence>
<gene>
    <name evidence="2" type="ORF">LIER_20773</name>
</gene>
<dbReference type="AlphaFoldDB" id="A0AAV3QMQ1"/>
<dbReference type="PANTHER" id="PTHR31286:SF168">
    <property type="entry name" value="DUF4283 DOMAIN-CONTAINING PROTEIN"/>
    <property type="match status" value="1"/>
</dbReference>
<accession>A0AAV3QMQ1</accession>
<proteinExistence type="predicted"/>
<comment type="caution">
    <text evidence="2">The sequence shown here is derived from an EMBL/GenBank/DDBJ whole genome shotgun (WGS) entry which is preliminary data.</text>
</comment>
<evidence type="ECO:0000313" key="2">
    <source>
        <dbReference type="EMBL" id="GAA0165340.1"/>
    </source>
</evidence>